<keyword evidence="2" id="KW-1133">Transmembrane helix</keyword>
<feature type="compositionally biased region" description="Acidic residues" evidence="1">
    <location>
        <begin position="695"/>
        <end position="709"/>
    </location>
</feature>
<feature type="compositionally biased region" description="Polar residues" evidence="1">
    <location>
        <begin position="498"/>
        <end position="507"/>
    </location>
</feature>
<evidence type="ECO:0000313" key="5">
    <source>
        <dbReference type="Proteomes" id="UP000092445"/>
    </source>
</evidence>
<feature type="compositionally biased region" description="Basic and acidic residues" evidence="1">
    <location>
        <begin position="674"/>
        <end position="684"/>
    </location>
</feature>
<dbReference type="Pfam" id="PF10263">
    <property type="entry name" value="SprT-like"/>
    <property type="match status" value="1"/>
</dbReference>
<feature type="compositionally biased region" description="Low complexity" evidence="1">
    <location>
        <begin position="543"/>
        <end position="555"/>
    </location>
</feature>
<evidence type="ECO:0000256" key="2">
    <source>
        <dbReference type="SAM" id="Phobius"/>
    </source>
</evidence>
<sequence length="1156" mass="130574">MVTPFRVVFKFLSDYNLVVFIFFRLLAFIAWFIAFGCCISLLNDAIMEDHSSYNLIQVVDPRRINIPINDRFAKLTLSSNKKNNPGDLKLLHQEKRESASRNLMEQFSLVQSNNENDLLPGSGSLTRNSDSEISYMESLYVTENSTQEGGSSKICGRLDQKSADFLNNTPEAYFLNENVICLSSESSFAPAEEIEQLTEEEEDAITVSDSSHSKSDPSKMVISGLTLSCDTNRKFLSSNVDKGKAEHIEAFLRDVSIERKKTANKINNIMENTFLDGLPLKIESIQKEKPAEAPGIATADTESMIIGDSFNVKIPATEESNKIVNVEQSKEKSSSSIFKLNQMSLKMKSKEVKIGSKAQLVATADTESMTPEENYNIEFPNFEKERKNRVQNLDSAMTSADCSSFEVPSDENTNQKRSSRSAGFNLSSGNKIILSNKANNSVDYCVIEESINVSSSSEKACQSWDESVIISETDDETDNNHQLMSSRPYNNETEKNSSMHSNMCKSNNESEKRDSVTEINEISNKFGSINISARINIKIHIPSDSSDTSDAESATPMTTRSFENDLSKSNYETENRKINATKSVDNSVNCKDVENEMYLPEAEKLLTELYGNSWQTPDVLRTLKRSSYQKSNETLQGITIPQVRRNIYTDLNSIGVTTPNTSSKTRVVPKRSAKAVEEKKKESPSWRQCLNNGSDLDDPSDDDDADDTEIDEGLINSKMKNHSKISTKMQTQNPTRRASEDDEIIYLDLTKHEVEVEEQIVHSPPADTDKKFISNLEEILRTCRRNEKPKLPCTPQSSKTKRKLFTPCHDYEDFESESEKQTPLSKAKAALNDDDDLLYDLAIGPFDKRGISKRLPLINKPLQSVKNGNPIFEIQSQELKNSKQAHNPLVLSALQSKSLSEKGKTLTITPPHKYTFLKSLDVRVSKSFCHPEALSYRENYHTQKQELSKVLYDLFNETVFNNKLEVQVIWNKRLCSTAGRCLNKKKAGIRLSLIELSDKVLTSADRLRCTLIHEMCHAAAWIFDAAKGHGATWKQWACRANSIFPELPKIGVCHQYDIEYKYTYKCCLCGAKSHAHSTSRKVENIRCSYCYGAIEIFLNKKDKQGNIIPTPLREPTGFAKFVKENYKTYKQFDRKHSEIMKILSAEFVALKINQKN</sequence>
<evidence type="ECO:0000259" key="3">
    <source>
        <dbReference type="SMART" id="SM00731"/>
    </source>
</evidence>
<feature type="compositionally biased region" description="Polar residues" evidence="1">
    <location>
        <begin position="410"/>
        <end position="423"/>
    </location>
</feature>
<feature type="transmembrane region" description="Helical" evidence="2">
    <location>
        <begin position="21"/>
        <end position="42"/>
    </location>
</feature>
<dbReference type="GO" id="GO:0005634">
    <property type="term" value="C:nucleus"/>
    <property type="evidence" value="ECO:0007669"/>
    <property type="project" value="TreeGrafter"/>
</dbReference>
<dbReference type="EnsemblMetazoa" id="GPAI009409-RA">
    <property type="protein sequence ID" value="GPAI009409-PA"/>
    <property type="gene ID" value="GPAI009409"/>
</dbReference>
<reference evidence="5" key="1">
    <citation type="submission" date="2014-03" db="EMBL/GenBank/DDBJ databases">
        <authorList>
            <person name="Aksoy S."/>
            <person name="Warren W."/>
            <person name="Wilson R.K."/>
        </authorList>
    </citation>
    <scope>NUCLEOTIDE SEQUENCE [LARGE SCALE GENOMIC DNA]</scope>
    <source>
        <strain evidence="5">IAEA</strain>
    </source>
</reference>
<keyword evidence="2" id="KW-0812">Transmembrane</keyword>
<accession>A0A1A9ZBC1</accession>
<feature type="domain" description="SprT-like" evidence="3">
    <location>
        <begin position="945"/>
        <end position="1097"/>
    </location>
</feature>
<dbReference type="PANTHER" id="PTHR23099:SF0">
    <property type="entry name" value="GERM CELL NUCLEAR ACIDIC PROTEIN"/>
    <property type="match status" value="1"/>
</dbReference>
<dbReference type="GO" id="GO:0006974">
    <property type="term" value="P:DNA damage response"/>
    <property type="evidence" value="ECO:0007669"/>
    <property type="project" value="UniProtKB-ARBA"/>
</dbReference>
<keyword evidence="5" id="KW-1185">Reference proteome</keyword>
<feature type="region of interest" description="Disordered" evidence="1">
    <location>
        <begin position="657"/>
        <end position="709"/>
    </location>
</feature>
<evidence type="ECO:0000256" key="1">
    <source>
        <dbReference type="SAM" id="MobiDB-lite"/>
    </source>
</evidence>
<feature type="region of interest" description="Disordered" evidence="1">
    <location>
        <begin position="401"/>
        <end position="423"/>
    </location>
</feature>
<dbReference type="SMART" id="SM00731">
    <property type="entry name" value="SprT"/>
    <property type="match status" value="1"/>
</dbReference>
<dbReference type="AlphaFoldDB" id="A0A1A9ZBC1"/>
<dbReference type="STRING" id="7398.A0A1A9ZBC1"/>
<evidence type="ECO:0000313" key="4">
    <source>
        <dbReference type="EnsemblMetazoa" id="GPAI009409-PA"/>
    </source>
</evidence>
<keyword evidence="2" id="KW-0472">Membrane</keyword>
<feature type="compositionally biased region" description="Polar residues" evidence="1">
    <location>
        <begin position="480"/>
        <end position="491"/>
    </location>
</feature>
<reference evidence="4" key="2">
    <citation type="submission" date="2020-05" db="UniProtKB">
        <authorList>
            <consortium name="EnsemblMetazoa"/>
        </authorList>
    </citation>
    <scope>IDENTIFICATION</scope>
    <source>
        <strain evidence="4">IAEA</strain>
    </source>
</reference>
<proteinExistence type="predicted"/>
<dbReference type="VEuPathDB" id="VectorBase:GPAI009409"/>
<dbReference type="InterPro" id="IPR006640">
    <property type="entry name" value="SprT-like_domain"/>
</dbReference>
<feature type="region of interest" description="Disordered" evidence="1">
    <location>
        <begin position="542"/>
        <end position="568"/>
    </location>
</feature>
<protein>
    <recommendedName>
        <fullName evidence="3">SprT-like domain-containing protein</fullName>
    </recommendedName>
</protein>
<organism evidence="4 5">
    <name type="scientific">Glossina pallidipes</name>
    <name type="common">Tsetse fly</name>
    <dbReference type="NCBI Taxonomy" id="7398"/>
    <lineage>
        <taxon>Eukaryota</taxon>
        <taxon>Metazoa</taxon>
        <taxon>Ecdysozoa</taxon>
        <taxon>Arthropoda</taxon>
        <taxon>Hexapoda</taxon>
        <taxon>Insecta</taxon>
        <taxon>Pterygota</taxon>
        <taxon>Neoptera</taxon>
        <taxon>Endopterygota</taxon>
        <taxon>Diptera</taxon>
        <taxon>Brachycera</taxon>
        <taxon>Muscomorpha</taxon>
        <taxon>Hippoboscoidea</taxon>
        <taxon>Glossinidae</taxon>
        <taxon>Glossina</taxon>
    </lineage>
</organism>
<feature type="region of interest" description="Disordered" evidence="1">
    <location>
        <begin position="475"/>
        <end position="512"/>
    </location>
</feature>
<feature type="compositionally biased region" description="Polar residues" evidence="1">
    <location>
        <begin position="685"/>
        <end position="694"/>
    </location>
</feature>
<name>A0A1A9ZBC1_GLOPL</name>
<dbReference type="PANTHER" id="PTHR23099">
    <property type="entry name" value="TRANSCRIPTIONAL REGULATOR"/>
    <property type="match status" value="1"/>
</dbReference>
<dbReference type="Proteomes" id="UP000092445">
    <property type="component" value="Unassembled WGS sequence"/>
</dbReference>